<evidence type="ECO:0000256" key="9">
    <source>
        <dbReference type="ARBA" id="ARBA00022807"/>
    </source>
</evidence>
<dbReference type="Gene3D" id="1.10.8.10">
    <property type="entry name" value="DNA helicase RuvA subunit, C-terminal domain"/>
    <property type="match status" value="2"/>
</dbReference>
<keyword evidence="3 14" id="KW-0645">Protease</keyword>
<evidence type="ECO:0000256" key="8">
    <source>
        <dbReference type="ARBA" id="ARBA00022801"/>
    </source>
</evidence>
<keyword evidence="5" id="KW-0677">Repeat</keyword>
<dbReference type="GO" id="GO:0008270">
    <property type="term" value="F:zinc ion binding"/>
    <property type="evidence" value="ECO:0007669"/>
    <property type="project" value="UniProtKB-KW"/>
</dbReference>
<evidence type="ECO:0000256" key="5">
    <source>
        <dbReference type="ARBA" id="ARBA00022737"/>
    </source>
</evidence>
<dbReference type="GO" id="GO:0004843">
    <property type="term" value="F:cysteine-type deubiquitinase activity"/>
    <property type="evidence" value="ECO:0007669"/>
    <property type="project" value="UniProtKB-UniRule"/>
</dbReference>
<dbReference type="SMART" id="SM00165">
    <property type="entry name" value="UBA"/>
    <property type="match status" value="2"/>
</dbReference>
<dbReference type="PIRSF" id="PIRSF016308">
    <property type="entry name" value="UBP"/>
    <property type="match status" value="1"/>
</dbReference>
<dbReference type="InterPro" id="IPR001394">
    <property type="entry name" value="Peptidase_C19_UCH"/>
</dbReference>
<feature type="active site" description="Proton acceptor" evidence="11">
    <location>
        <position position="859"/>
    </location>
</feature>
<evidence type="ECO:0000259" key="18">
    <source>
        <dbReference type="PROSITE" id="PS50271"/>
    </source>
</evidence>
<keyword evidence="10 12" id="KW-0862">Zinc</keyword>
<dbReference type="PANTHER" id="PTHR21646:SF10">
    <property type="entry name" value="UBIQUITIN CARBOXYL-TERMINAL HYDROLASE 14"/>
    <property type="match status" value="1"/>
</dbReference>
<feature type="compositionally biased region" description="Polar residues" evidence="15">
    <location>
        <begin position="399"/>
        <end position="410"/>
    </location>
</feature>
<dbReference type="PROSITE" id="PS50271">
    <property type="entry name" value="ZF_UBP"/>
    <property type="match status" value="1"/>
</dbReference>
<feature type="domain" description="UBP-type" evidence="18">
    <location>
        <begin position="167"/>
        <end position="280"/>
    </location>
</feature>
<dbReference type="Pfam" id="PF00627">
    <property type="entry name" value="UBA"/>
    <property type="match status" value="2"/>
</dbReference>
<feature type="compositionally biased region" description="Low complexity" evidence="15">
    <location>
        <begin position="664"/>
        <end position="676"/>
    </location>
</feature>
<dbReference type="SUPFAM" id="SSF46934">
    <property type="entry name" value="UBA-like"/>
    <property type="match status" value="1"/>
</dbReference>
<evidence type="ECO:0000256" key="11">
    <source>
        <dbReference type="PIRSR" id="PIRSR016308-1"/>
    </source>
</evidence>
<evidence type="ECO:0000259" key="16">
    <source>
        <dbReference type="PROSITE" id="PS50030"/>
    </source>
</evidence>
<feature type="region of interest" description="Disordered" evidence="15">
    <location>
        <begin position="462"/>
        <end position="483"/>
    </location>
</feature>
<dbReference type="CDD" id="cd14386">
    <property type="entry name" value="UBA2_UBP5"/>
    <property type="match status" value="1"/>
</dbReference>
<evidence type="ECO:0000256" key="1">
    <source>
        <dbReference type="ARBA" id="ARBA00000707"/>
    </source>
</evidence>
<feature type="domain" description="UBA" evidence="16">
    <location>
        <begin position="690"/>
        <end position="731"/>
    </location>
</feature>
<feature type="compositionally biased region" description="Low complexity" evidence="15">
    <location>
        <begin position="747"/>
        <end position="764"/>
    </location>
</feature>
<dbReference type="EMBL" id="JALJOQ010000040">
    <property type="protein sequence ID" value="KAK9805947.1"/>
    <property type="molecule type" value="Genomic_DNA"/>
</dbReference>
<dbReference type="InterPro" id="IPR018200">
    <property type="entry name" value="USP_CS"/>
</dbReference>
<dbReference type="Pfam" id="PF17807">
    <property type="entry name" value="zf-UBP_var"/>
    <property type="match status" value="1"/>
</dbReference>
<proteinExistence type="inferred from homology"/>
<evidence type="ECO:0000256" key="13">
    <source>
        <dbReference type="PROSITE-ProRule" id="PRU00502"/>
    </source>
</evidence>
<dbReference type="Pfam" id="PF00443">
    <property type="entry name" value="UCH"/>
    <property type="match status" value="1"/>
</dbReference>
<protein>
    <recommendedName>
        <fullName evidence="14">Ubiquitin carboxyl-terminal hydrolase</fullName>
        <ecNumber evidence="14">3.4.19.12</ecNumber>
    </recommendedName>
</protein>
<keyword evidence="6 13" id="KW-0863">Zinc-finger</keyword>
<sequence>MVDEAALDAVRYAMRKAPPRAPGHHDRVYKDECMFSFDTAFSPTGLFINLSSWQAFGADFVSLDHQRTGNSLYLHEKHHKIPIPPQAQPDKMAVGGQGGFQVDKQYEIEKEAAVVVLPSQQRIALPCPELPELVLNAITAIQAHDSVSVSDEAAVWEEQRQVSPFALDMPQLEEGQGRWGRSIPSDPSLWACDETGVTDNLWLNLATGFIGSGRQNWDGTGGNGAALRHYEATGKRYPLVVKLGTITPHSADVFSYDAQENDMVQDPHLERHLAHWGINIMSLTKTEKTMTELQIDLNLSYEFNKLTESGANLQPLSGPGFVGLKNLGNSCYMNSVLQMLWTLPGVQARYAGPAAGIFANSPSDSASDFPTQMAKLGVAMTTARTGQPPEEQGPPSGAVASQNGDASASSAPKADEGTWVRPQAFKVLVGRNHSEFSSPRQQDAVEYFQHLLGVMTRAERSAASRLPSSSGGSSSSAGAEQPTAAAFEMEMEDRVQCGASGCVSYKRERTNTWSLGIPVEAATNASELEAYQGREAKRAMLKKAGAEAYIGQDEPGAASTLSREAPDEPVLPRIPFCECIRQWESPASIDNYYSAAIQSKTQANKTTRFASFPPFLFVQLRRYYVAKDWTPKKLEVLVDVPPTLDLEHLRGSGVRPEEALQPEDSATPAPSAADAAGPQPMVTDEAAAVQPSPELVSQLTAMGFSENGCKRAAIATQNGGVEACMEWVLSHMEDPDFNDPLPDPSTAQPAQQAAAAQGPAADPEAVSTLESMGFTNAQVLAALKACDGSLERAGDWLFSHMDDLDAAVAGVNGTAPATTGATGQPANGPSSAPPLNDGPGKYELMGLISHMGSNLGCGHYVCHMKKQGRWVLFNDEKVAASAHPPTDLGYAYLFRRVDVPGN</sequence>
<feature type="compositionally biased region" description="Low complexity" evidence="15">
    <location>
        <begin position="463"/>
        <end position="479"/>
    </location>
</feature>
<evidence type="ECO:0000313" key="19">
    <source>
        <dbReference type="EMBL" id="KAK9805947.1"/>
    </source>
</evidence>
<name>A0AAW1PCX0_9CHLO</name>
<evidence type="ECO:0000256" key="2">
    <source>
        <dbReference type="ARBA" id="ARBA00009085"/>
    </source>
</evidence>
<keyword evidence="4 12" id="KW-0479">Metal-binding</keyword>
<dbReference type="Proteomes" id="UP001465755">
    <property type="component" value="Unassembled WGS sequence"/>
</dbReference>
<keyword evidence="8 14" id="KW-0378">Hydrolase</keyword>
<keyword evidence="7 14" id="KW-0833">Ubl conjugation pathway</keyword>
<dbReference type="PROSITE" id="PS00972">
    <property type="entry name" value="USP_1"/>
    <property type="match status" value="1"/>
</dbReference>
<keyword evidence="20" id="KW-1185">Reference proteome</keyword>
<dbReference type="FunFam" id="1.10.8.10:FF:000086">
    <property type="entry name" value="Ubiquitin carboxyl-terminal hydrolase"/>
    <property type="match status" value="1"/>
</dbReference>
<feature type="active site" description="Nucleophile" evidence="11">
    <location>
        <position position="331"/>
    </location>
</feature>
<dbReference type="InterPro" id="IPR016652">
    <property type="entry name" value="Ubiquitinyl_hydrolase"/>
</dbReference>
<dbReference type="InterPro" id="IPR041432">
    <property type="entry name" value="UBP13_Znf-UBP_var"/>
</dbReference>
<evidence type="ECO:0000256" key="12">
    <source>
        <dbReference type="PIRSR" id="PIRSR016308-3"/>
    </source>
</evidence>
<evidence type="ECO:0000259" key="17">
    <source>
        <dbReference type="PROSITE" id="PS50235"/>
    </source>
</evidence>
<comment type="catalytic activity">
    <reaction evidence="1 14">
        <text>Thiol-dependent hydrolysis of ester, thioester, amide, peptide and isopeptide bonds formed by the C-terminal Gly of ubiquitin (a 76-residue protein attached to proteins as an intracellular targeting signal).</text>
        <dbReference type="EC" id="3.4.19.12"/>
    </reaction>
</comment>
<feature type="compositionally biased region" description="Basic and acidic residues" evidence="15">
    <location>
        <begin position="648"/>
        <end position="658"/>
    </location>
</feature>
<dbReference type="InterPro" id="IPR009060">
    <property type="entry name" value="UBA-like_sf"/>
</dbReference>
<reference evidence="19 20" key="1">
    <citation type="journal article" date="2024" name="Nat. Commun.">
        <title>Phylogenomics reveals the evolutionary origins of lichenization in chlorophyte algae.</title>
        <authorList>
            <person name="Puginier C."/>
            <person name="Libourel C."/>
            <person name="Otte J."/>
            <person name="Skaloud P."/>
            <person name="Haon M."/>
            <person name="Grisel S."/>
            <person name="Petersen M."/>
            <person name="Berrin J.G."/>
            <person name="Delaux P.M."/>
            <person name="Dal Grande F."/>
            <person name="Keller J."/>
        </authorList>
    </citation>
    <scope>NUCLEOTIDE SEQUENCE [LARGE SCALE GENOMIC DNA]</scope>
    <source>
        <strain evidence="19 20">SAG 2036</strain>
    </source>
</reference>
<accession>A0AAW1PCX0</accession>
<evidence type="ECO:0000256" key="6">
    <source>
        <dbReference type="ARBA" id="ARBA00022771"/>
    </source>
</evidence>
<dbReference type="PANTHER" id="PTHR21646">
    <property type="entry name" value="UBIQUITIN CARBOXYL-TERMINAL HYDROLASE"/>
    <property type="match status" value="1"/>
</dbReference>
<dbReference type="SUPFAM" id="SSF57850">
    <property type="entry name" value="RING/U-box"/>
    <property type="match status" value="1"/>
</dbReference>
<evidence type="ECO:0000256" key="14">
    <source>
        <dbReference type="RuleBase" id="RU366025"/>
    </source>
</evidence>
<dbReference type="Gene3D" id="3.30.40.10">
    <property type="entry name" value="Zinc/RING finger domain, C3HC4 (zinc finger)"/>
    <property type="match status" value="2"/>
</dbReference>
<dbReference type="InterPro" id="IPR001607">
    <property type="entry name" value="Znf_UBP"/>
</dbReference>
<organism evidence="19 20">
    <name type="scientific">Symbiochloris irregularis</name>
    <dbReference type="NCBI Taxonomy" id="706552"/>
    <lineage>
        <taxon>Eukaryota</taxon>
        <taxon>Viridiplantae</taxon>
        <taxon>Chlorophyta</taxon>
        <taxon>core chlorophytes</taxon>
        <taxon>Trebouxiophyceae</taxon>
        <taxon>Trebouxiales</taxon>
        <taxon>Trebouxiaceae</taxon>
        <taxon>Symbiochloris</taxon>
    </lineage>
</organism>
<dbReference type="InterPro" id="IPR013083">
    <property type="entry name" value="Znf_RING/FYVE/PHD"/>
</dbReference>
<evidence type="ECO:0000256" key="15">
    <source>
        <dbReference type="SAM" id="MobiDB-lite"/>
    </source>
</evidence>
<gene>
    <name evidence="19" type="ORF">WJX73_007684</name>
</gene>
<feature type="region of interest" description="Disordered" evidence="15">
    <location>
        <begin position="734"/>
        <end position="764"/>
    </location>
</feature>
<dbReference type="SMART" id="SM00290">
    <property type="entry name" value="ZnF_UBP"/>
    <property type="match status" value="1"/>
</dbReference>
<evidence type="ECO:0000256" key="10">
    <source>
        <dbReference type="ARBA" id="ARBA00022833"/>
    </source>
</evidence>
<feature type="region of interest" description="Disordered" evidence="15">
    <location>
        <begin position="648"/>
        <end position="678"/>
    </location>
</feature>
<dbReference type="GO" id="GO:0016579">
    <property type="term" value="P:protein deubiquitination"/>
    <property type="evidence" value="ECO:0007669"/>
    <property type="project" value="InterPro"/>
</dbReference>
<comment type="function">
    <text evidence="14">Recognizes and hydrolyzes the peptide bond at the C-terminal Gly of ubiquitin. Involved in the processing of poly-ubiquitin precursors as well as that of ubiquitinated proteins.</text>
</comment>
<dbReference type="EC" id="3.4.19.12" evidence="14"/>
<keyword evidence="9 14" id="KW-0788">Thiol protease</keyword>
<comment type="similarity">
    <text evidence="2 14">Belongs to the peptidase C19 family.</text>
</comment>
<evidence type="ECO:0000256" key="4">
    <source>
        <dbReference type="ARBA" id="ARBA00022723"/>
    </source>
</evidence>
<dbReference type="Pfam" id="PF02148">
    <property type="entry name" value="zf-UBP"/>
    <property type="match status" value="1"/>
</dbReference>
<dbReference type="PROSITE" id="PS50235">
    <property type="entry name" value="USP_3"/>
    <property type="match status" value="1"/>
</dbReference>
<feature type="binding site" evidence="12">
    <location>
        <position position="192"/>
    </location>
    <ligand>
        <name>Zn(2+)</name>
        <dbReference type="ChEBI" id="CHEBI:29105"/>
    </ligand>
</feature>
<comment type="caution">
    <text evidence="19">The sequence shown here is derived from an EMBL/GenBank/DDBJ whole genome shotgun (WGS) entry which is preliminary data.</text>
</comment>
<dbReference type="InterPro" id="IPR050185">
    <property type="entry name" value="Ub_carboxyl-term_hydrolase"/>
</dbReference>
<feature type="domain" description="UBA" evidence="16">
    <location>
        <begin position="760"/>
        <end position="800"/>
    </location>
</feature>
<feature type="compositionally biased region" description="Low complexity" evidence="15">
    <location>
        <begin position="386"/>
        <end position="395"/>
    </location>
</feature>
<feature type="region of interest" description="Disordered" evidence="15">
    <location>
        <begin position="815"/>
        <end position="838"/>
    </location>
</feature>
<evidence type="ECO:0000313" key="20">
    <source>
        <dbReference type="Proteomes" id="UP001465755"/>
    </source>
</evidence>
<dbReference type="PROSITE" id="PS00973">
    <property type="entry name" value="USP_2"/>
    <property type="match status" value="1"/>
</dbReference>
<dbReference type="InterPro" id="IPR015940">
    <property type="entry name" value="UBA"/>
</dbReference>
<dbReference type="GO" id="GO:0006508">
    <property type="term" value="P:proteolysis"/>
    <property type="evidence" value="ECO:0007669"/>
    <property type="project" value="UniProtKB-KW"/>
</dbReference>
<dbReference type="CDD" id="cd14294">
    <property type="entry name" value="UBA1_UBP5_like"/>
    <property type="match status" value="1"/>
</dbReference>
<dbReference type="SUPFAM" id="SSF54001">
    <property type="entry name" value="Cysteine proteinases"/>
    <property type="match status" value="1"/>
</dbReference>
<dbReference type="InterPro" id="IPR028889">
    <property type="entry name" value="USP"/>
</dbReference>
<dbReference type="AlphaFoldDB" id="A0AAW1PCX0"/>
<feature type="compositionally biased region" description="Low complexity" evidence="15">
    <location>
        <begin position="815"/>
        <end position="828"/>
    </location>
</feature>
<evidence type="ECO:0000256" key="7">
    <source>
        <dbReference type="ARBA" id="ARBA00022786"/>
    </source>
</evidence>
<feature type="region of interest" description="Disordered" evidence="15">
    <location>
        <begin position="382"/>
        <end position="416"/>
    </location>
</feature>
<feature type="domain" description="USP" evidence="17">
    <location>
        <begin position="322"/>
        <end position="897"/>
    </location>
</feature>
<evidence type="ECO:0000256" key="3">
    <source>
        <dbReference type="ARBA" id="ARBA00022670"/>
    </source>
</evidence>
<dbReference type="PROSITE" id="PS50030">
    <property type="entry name" value="UBA"/>
    <property type="match status" value="2"/>
</dbReference>
<dbReference type="InterPro" id="IPR038765">
    <property type="entry name" value="Papain-like_cys_pep_sf"/>
</dbReference>
<dbReference type="Gene3D" id="3.90.70.10">
    <property type="entry name" value="Cysteine proteinases"/>
    <property type="match status" value="2"/>
</dbReference>